<proteinExistence type="predicted"/>
<accession>A0A4Y7JEM1</accession>
<sequence length="118" mass="13363">MSAGGSLRVREAMKKGIAAQCKWSIDIKHENRMEIFETLHSLYDHLKTVGIMEKRENVLLDKFTEEIETSRTPSALSFGHNQQGFFTSQCQFLVILERSISDVDSSSSTSSVRCFAKE</sequence>
<gene>
    <name evidence="1" type="ORF">C5167_005511</name>
</gene>
<name>A0A4Y7JEM1_PAPSO</name>
<dbReference type="Proteomes" id="UP000316621">
    <property type="component" value="Chromosome 4"/>
</dbReference>
<dbReference type="AlphaFoldDB" id="A0A4Y7JEM1"/>
<dbReference type="EMBL" id="CM010718">
    <property type="protein sequence ID" value="RZC58199.1"/>
    <property type="molecule type" value="Genomic_DNA"/>
</dbReference>
<evidence type="ECO:0000313" key="1">
    <source>
        <dbReference type="EMBL" id="RZC58199.1"/>
    </source>
</evidence>
<dbReference type="Gramene" id="RZC58199">
    <property type="protein sequence ID" value="RZC58199"/>
    <property type="gene ID" value="C5167_005511"/>
</dbReference>
<reference evidence="1 2" key="1">
    <citation type="journal article" date="2018" name="Science">
        <title>The opium poppy genome and morphinan production.</title>
        <authorList>
            <person name="Guo L."/>
            <person name="Winzer T."/>
            <person name="Yang X."/>
            <person name="Li Y."/>
            <person name="Ning Z."/>
            <person name="He Z."/>
            <person name="Teodor R."/>
            <person name="Lu Y."/>
            <person name="Bowser T.A."/>
            <person name="Graham I.A."/>
            <person name="Ye K."/>
        </authorList>
    </citation>
    <scope>NUCLEOTIDE SEQUENCE [LARGE SCALE GENOMIC DNA]</scope>
    <source>
        <strain evidence="2">cv. HN1</strain>
        <tissue evidence="1">Leaves</tissue>
    </source>
</reference>
<organism evidence="1 2">
    <name type="scientific">Papaver somniferum</name>
    <name type="common">Opium poppy</name>
    <dbReference type="NCBI Taxonomy" id="3469"/>
    <lineage>
        <taxon>Eukaryota</taxon>
        <taxon>Viridiplantae</taxon>
        <taxon>Streptophyta</taxon>
        <taxon>Embryophyta</taxon>
        <taxon>Tracheophyta</taxon>
        <taxon>Spermatophyta</taxon>
        <taxon>Magnoliopsida</taxon>
        <taxon>Ranunculales</taxon>
        <taxon>Papaveraceae</taxon>
        <taxon>Papaveroideae</taxon>
        <taxon>Papaver</taxon>
    </lineage>
</organism>
<keyword evidence="2" id="KW-1185">Reference proteome</keyword>
<protein>
    <submittedName>
        <fullName evidence="1">Uncharacterized protein</fullName>
    </submittedName>
</protein>
<evidence type="ECO:0000313" key="2">
    <source>
        <dbReference type="Proteomes" id="UP000316621"/>
    </source>
</evidence>